<feature type="region of interest" description="Disordered" evidence="1">
    <location>
        <begin position="2491"/>
        <end position="2530"/>
    </location>
</feature>
<feature type="compositionally biased region" description="Basic and acidic residues" evidence="1">
    <location>
        <begin position="2588"/>
        <end position="2598"/>
    </location>
</feature>
<feature type="compositionally biased region" description="Basic and acidic residues" evidence="1">
    <location>
        <begin position="1713"/>
        <end position="1738"/>
    </location>
</feature>
<evidence type="ECO:0000313" key="2">
    <source>
        <dbReference type="EMBL" id="CAL8089639.1"/>
    </source>
</evidence>
<feature type="compositionally biased region" description="Polar residues" evidence="1">
    <location>
        <begin position="918"/>
        <end position="939"/>
    </location>
</feature>
<feature type="compositionally biased region" description="Polar residues" evidence="1">
    <location>
        <begin position="2433"/>
        <end position="2446"/>
    </location>
</feature>
<feature type="compositionally biased region" description="Low complexity" evidence="1">
    <location>
        <begin position="1560"/>
        <end position="1578"/>
    </location>
</feature>
<feature type="compositionally biased region" description="Low complexity" evidence="1">
    <location>
        <begin position="2163"/>
        <end position="2177"/>
    </location>
</feature>
<feature type="compositionally biased region" description="Polar residues" evidence="1">
    <location>
        <begin position="1508"/>
        <end position="1535"/>
    </location>
</feature>
<gene>
    <name evidence="2" type="ORF">ODALV1_LOCUS7435</name>
</gene>
<feature type="compositionally biased region" description="Low complexity" evidence="1">
    <location>
        <begin position="2423"/>
        <end position="2432"/>
    </location>
</feature>
<reference evidence="2 3" key="1">
    <citation type="submission" date="2024-08" db="EMBL/GenBank/DDBJ databases">
        <authorList>
            <person name="Cucini C."/>
            <person name="Frati F."/>
        </authorList>
    </citation>
    <scope>NUCLEOTIDE SEQUENCE [LARGE SCALE GENOMIC DNA]</scope>
</reference>
<feature type="compositionally biased region" description="Polar residues" evidence="1">
    <location>
        <begin position="1789"/>
        <end position="1802"/>
    </location>
</feature>
<feature type="compositionally biased region" description="Polar residues" evidence="1">
    <location>
        <begin position="714"/>
        <end position="730"/>
    </location>
</feature>
<feature type="compositionally biased region" description="Low complexity" evidence="1">
    <location>
        <begin position="2511"/>
        <end position="2526"/>
    </location>
</feature>
<feature type="compositionally biased region" description="Basic and acidic residues" evidence="1">
    <location>
        <begin position="2181"/>
        <end position="2204"/>
    </location>
</feature>
<dbReference type="EMBL" id="CAXLJM020000023">
    <property type="protein sequence ID" value="CAL8089639.1"/>
    <property type="molecule type" value="Genomic_DNA"/>
</dbReference>
<feature type="compositionally biased region" description="Low complexity" evidence="1">
    <location>
        <begin position="1681"/>
        <end position="1699"/>
    </location>
</feature>
<feature type="compositionally biased region" description="Low complexity" evidence="1">
    <location>
        <begin position="51"/>
        <end position="68"/>
    </location>
</feature>
<feature type="compositionally biased region" description="Polar residues" evidence="1">
    <location>
        <begin position="1813"/>
        <end position="1830"/>
    </location>
</feature>
<name>A0ABP1Q546_9HEXA</name>
<feature type="compositionally biased region" description="Polar residues" evidence="1">
    <location>
        <begin position="1648"/>
        <end position="1657"/>
    </location>
</feature>
<sequence length="3024" mass="327742">MGRVGEDVYPPGSPASIGSGTVGGSGLFKSKSGSIPVSNPQTRGFRDTFISSMSPPAHAHSAESSPLHRSASATTANRDSDRFSSSNNNIKQEPNKKWTFGGLFRRNKSKAGGASATSNNSNSGIENGAVGGGGPSTNNSNSNSPAKVNNNYGGLASGTPVVVPQNYSPAPSSSLGGFVNVDPSAGGGHSETLANNQSKFVNAEVQTRAKGKLSESDISTCDSDFELSHHHENPPEPAPQDNKAYKQNFLVRRLSRRREKAAAKKASAATAASSSATGTPAHVSKHDNNSSTNGFNSSQHGYLDVPQMKRRVGSSPDSLNNSSEPWPSWETTKKPQTQLQVLQQQQRLNYSSNGSLSLSQDGSNNNNNQGSNGSRSSKAAVKDAVKARAIARRESFLHDSSSSDDDTEERSRSSLQGSFSSLNSRNRRQKAFNMQQVQFQQQRHLFPATTGGVSCASPSSPMPVPLDYRNSMSPNMNRRLMMMGAPGSPKWEARVIYQQENITENNQPVVFRLPRKERSSTAAATTAASSNPSQMSQTNGDQSYIMATEMVSEDQHVVTAGLKVPFLPVQNQGQQQHQDQQCFRNGQLMYPDDPVQYANVANGMRGRSTTPYTFNNTNGGIIPSAIHHHASATPPPPPPPRRDFSRATNNPNFYRPMSCSYLDSYAASQHHHQQLNEQQLMRQQSPMLFNGNYIYPHPQHHQYQGQEMGMNGFATHSTTNTPAQLHNSMEQAPGAVRSSPRHLAGSSSRNAQDVVDSRHPPLIRSPSEPPAIRVEQAHRNSPVKRLVSSPMPNGNSNEGKMEITSSNNPSPSGGKNPITSKLGFPVRRLQEASKLTGPQSPVHLRASEFWRKKESEVTGSSPVGANNQKKYLNRIRSADSSPLPVPKMRKSPGVVASNESISSLSSFSENGASPGPPKNSSSPINPGKQQMERGSNPSTAVKVHPIRAQISKTPNPQQLTYGNNNKDKENNNTQQQQSAVERLKVRIPSAPDGIKSGHNPNGSSSAFTNIAEASNKAGSGNNPIRALIELNNGKTPGKNLEDALNELEDMYKSLRLSDEDLLDRAERRDLPTAHQELRNAPLIPIPQAYRFEHLGSVESLGTGSGSSGTNYTAHSAENICGGAHRVRAPPVRRSSRPDTVTDDMANRRLAFPDGKPLDPRLVVAKTGSYLARSPAFSPCTSPCPQDVYSLAFLGQEEPDLTLDDVTFRNYKRANSIRLIDPQPPFGIPLGPITAAAATDYLHSKPTESYRPIFGNLKTPDIVNDDIAFRNLRKDLGGDGSPNSTKDWTPRLFSPNRETAFNYPKVKDNKKLRAIRSLSANITHMIPGGNESGNTPARDSPTSCFQHGKEIGNKWNSFSDLHRRASAGSPARASTYLQPSWVEQIEKVQTSTETLTDHRNSSSRLSTAILDPPEHWERKFPKKTVELTPPTYDPAKPRRPWTDIILESFEKEEQKELEEAAAANEAADANNKTGAKSELLEAAEEEEDVDDDVFMDASEEASKSGALQIHSSKNNDPLSRQQQTRPNMETSSTSSAVPMLARPLPLLPGQKTRRGSWVEPSYTSRSFSSSTAFQASQSSPMEPSSQGDAILQDKRRKSWSDLPKDIDSYSSAPITLAGMSSSSGCGSPTTKLFNPLPPPKKIRQINLEAFNNNSSVGNQGEVKNDSSSVKQRAENDHDDDGNSQMTSSSSDMVKSSSTNKIKGEDELNELMDQLLKDADTCGQSIRDEKRSASSAKKEEDGLDLGECKTAVKAPSNFSAVSSSSPSTTTRDKSISETENSQQGEMEMDGRTSSSEKSCKQDLSCTIVGMIPKHQSPTSTDRNNRNAQPNFSQQQQQASSICPLKSSPSSPLPPLEIDSSSGSAKVLKTDNNGKGNVIDGSNTPVKELNTGKSASLSSNLERSSERKKVGAGAASSIEDLIDSINESLPELEASCGVGIRVTHSDGKPNGSSSSSGSPASSIPSPSPGSPTPPVLSVSVKESGSPESGPLSPSVFPVPAKRHHLPTKVVAEESLYENLPVRMITGNDEKVSRSPSSTGPNHRKQGGEEDPRRFSNTGKVPPLTHTLHDSNNDEEDDDDDGVGGNEDEEPAQHSSSHQPSSLSSNDSSEVSGSSPREDRATNNISDNNKDKVGQTSSSSSIPLDKNTFSSSSFDAFPKNSSDDKNASSSNVNRNRSSSSSGEMLLRKKSEGSVHGLSSERDDYKRTGETSLIMIVDPSLTHLAKRPGESILSTKENELIVNPERETYITSSTSSSSSSVEDSNKTKKKEQQPVAGVSTTFPCTTTSTTTTADKKCSVPSLATSAAVETSASETTSAGMSFLRNNFPFFRNSTSRSRSQSVVSDVSRSSETGDSKREKDKSYRRKSHLNRAFTDEPVPDNNYSLDHTPKSSKPTSQDPSSMENSAMEESRTKPAVKLHPVIPPVLTGKSGSPGSKPLSRNGSNKNFESTPSPVPFNSALGKTQTTEQNRKRSTPVVKKDSFSDAEGVCFIKKMLQKESDRDRAAAAAAGTGNKLNSHTSTTGNGSSAGYNIKKSPSVGNQSYWSKFSNSQPAFLRKLFEKPKISESPLNLKATQKNNSGSNGNDNTTQSGESNEKDSEKENAEPAMGFSVAQKASFFMKLEHEQRFSRWRKNSVDFGNGANTSEQPQLNGSVNSGVVTNLRETRPRSRYLTQPVTPTEVKELAPLVNLSSIKLDSQDRNLEFGSQPRIWGNSYTSLGTFVSNSSEKMSNDVDEPSHIPKSSYKDCDDPHKFEPIILGSLKERVNKFDEIVTRKLEPIGCSAAPTPTVKSYSLTRSSRNNHSINDTNNLGGGFPMYHSASAIINTPAKPITAKPTANFYKYAAGAYSSSSSSFSEAMSRNDSTKFLPAVANKAHCKESYQPTTDGNKRRSSVSELELSAKTAHRSPIVSRSEKVRSMFISGGGSHYDAETLSEDGEVSSGGQEVAEIICRSYENSPVFRKKTWRTQKQPVQSNFTKEIWRRCGNYENWNNRSYTNPPQPQHPVPQTFTATTNVIERLLPQSHRFQHLHQ</sequence>
<feature type="compositionally biased region" description="Polar residues" evidence="1">
    <location>
        <begin position="1607"/>
        <end position="1631"/>
    </location>
</feature>
<evidence type="ECO:0000313" key="3">
    <source>
        <dbReference type="Proteomes" id="UP001642540"/>
    </source>
</evidence>
<keyword evidence="3" id="KW-1185">Reference proteome</keyword>
<feature type="compositionally biased region" description="Low complexity" evidence="1">
    <location>
        <begin position="1831"/>
        <end position="1859"/>
    </location>
</feature>
<feature type="compositionally biased region" description="Basic and acidic residues" evidence="1">
    <location>
        <begin position="1597"/>
        <end position="1606"/>
    </location>
</feature>
<feature type="compositionally biased region" description="Basic and acidic residues" evidence="1">
    <location>
        <begin position="380"/>
        <end position="397"/>
    </location>
</feature>
<feature type="compositionally biased region" description="Low complexity" evidence="1">
    <location>
        <begin position="2246"/>
        <end position="2255"/>
    </location>
</feature>
<feature type="compositionally biased region" description="Low complexity" evidence="1">
    <location>
        <begin position="2325"/>
        <end position="2345"/>
    </location>
</feature>
<feature type="compositionally biased region" description="Pro residues" evidence="1">
    <location>
        <begin position="1962"/>
        <end position="1971"/>
    </location>
</feature>
<feature type="compositionally biased region" description="Polar residues" evidence="1">
    <location>
        <begin position="289"/>
        <end position="300"/>
    </location>
</feature>
<proteinExistence type="predicted"/>
<feature type="compositionally biased region" description="Low complexity" evidence="1">
    <location>
        <begin position="897"/>
        <end position="908"/>
    </location>
</feature>
<feature type="region of interest" description="Disordered" evidence="1">
    <location>
        <begin position="2561"/>
        <end position="2600"/>
    </location>
</feature>
<feature type="compositionally biased region" description="Low complexity" evidence="1">
    <location>
        <begin position="1459"/>
        <end position="1471"/>
    </location>
</feature>
<organism evidence="2 3">
    <name type="scientific">Orchesella dallaii</name>
    <dbReference type="NCBI Taxonomy" id="48710"/>
    <lineage>
        <taxon>Eukaryota</taxon>
        <taxon>Metazoa</taxon>
        <taxon>Ecdysozoa</taxon>
        <taxon>Arthropoda</taxon>
        <taxon>Hexapoda</taxon>
        <taxon>Collembola</taxon>
        <taxon>Entomobryomorpha</taxon>
        <taxon>Entomobryoidea</taxon>
        <taxon>Orchesellidae</taxon>
        <taxon>Orchesellinae</taxon>
        <taxon>Orchesella</taxon>
    </lineage>
</organism>
<feature type="compositionally biased region" description="Polar residues" evidence="1">
    <location>
        <begin position="165"/>
        <end position="175"/>
    </location>
</feature>
<comment type="caution">
    <text evidence="2">The sequence shown here is derived from an EMBL/GenBank/DDBJ whole genome shotgun (WGS) entry which is preliminary data.</text>
</comment>
<feature type="compositionally biased region" description="Polar residues" evidence="1">
    <location>
        <begin position="2376"/>
        <end position="2399"/>
    </location>
</feature>
<dbReference type="Proteomes" id="UP001642540">
    <property type="component" value="Unassembled WGS sequence"/>
</dbReference>
<feature type="region of interest" description="Disordered" evidence="1">
    <location>
        <begin position="712"/>
        <end position="821"/>
    </location>
</feature>
<feature type="compositionally biased region" description="Low complexity" evidence="1">
    <location>
        <begin position="110"/>
        <end position="124"/>
    </location>
</feature>
<feature type="compositionally biased region" description="Polar residues" evidence="1">
    <location>
        <begin position="857"/>
        <end position="870"/>
    </location>
</feature>
<feature type="compositionally biased region" description="Low complexity" evidence="1">
    <location>
        <begin position="2091"/>
        <end position="2111"/>
    </location>
</feature>
<feature type="compositionally biased region" description="Polar residues" evidence="1">
    <location>
        <begin position="1867"/>
        <end position="1882"/>
    </location>
</feature>
<feature type="compositionally biased region" description="Acidic residues" evidence="1">
    <location>
        <begin position="1480"/>
        <end position="1498"/>
    </location>
</feature>
<feature type="region of interest" description="Disordered" evidence="1">
    <location>
        <begin position="2871"/>
        <end position="2893"/>
    </location>
</feature>
<feature type="compositionally biased region" description="Polar residues" evidence="1">
    <location>
        <begin position="2130"/>
        <end position="2150"/>
    </location>
</feature>
<feature type="compositionally biased region" description="Low complexity" evidence="1">
    <location>
        <begin position="805"/>
        <end position="814"/>
    </location>
</feature>
<feature type="region of interest" description="Disordered" evidence="1">
    <location>
        <begin position="1937"/>
        <end position="2295"/>
    </location>
</feature>
<feature type="compositionally biased region" description="Basic and acidic residues" evidence="1">
    <location>
        <begin position="2723"/>
        <end position="2740"/>
    </location>
</feature>
<feature type="compositionally biased region" description="Low complexity" evidence="1">
    <location>
        <begin position="136"/>
        <end position="145"/>
    </location>
</feature>
<feature type="compositionally biased region" description="Basic and acidic residues" evidence="1">
    <location>
        <begin position="2231"/>
        <end position="2243"/>
    </location>
</feature>
<feature type="compositionally biased region" description="Basic and acidic residues" evidence="1">
    <location>
        <begin position="2258"/>
        <end position="2267"/>
    </location>
</feature>
<feature type="compositionally biased region" description="Low complexity" evidence="1">
    <location>
        <begin position="1972"/>
        <end position="1991"/>
    </location>
</feature>
<feature type="compositionally biased region" description="Low complexity" evidence="1">
    <location>
        <begin position="2572"/>
        <end position="2586"/>
    </location>
</feature>
<feature type="region of interest" description="Disordered" evidence="1">
    <location>
        <begin position="1"/>
        <end position="339"/>
    </location>
</feature>
<feature type="region of interest" description="Disordered" evidence="1">
    <location>
        <begin position="516"/>
        <end position="539"/>
    </location>
</feature>
<feature type="region of interest" description="Disordered" evidence="1">
    <location>
        <begin position="1451"/>
        <end position="1912"/>
    </location>
</feature>
<feature type="region of interest" description="Disordered" evidence="1">
    <location>
        <begin position="352"/>
        <end position="424"/>
    </location>
</feature>
<feature type="region of interest" description="Disordered" evidence="1">
    <location>
        <begin position="2325"/>
        <end position="2476"/>
    </location>
</feature>
<protein>
    <submittedName>
        <fullName evidence="2">Uncharacterized protein</fullName>
    </submittedName>
</protein>
<feature type="compositionally biased region" description="Low complexity" evidence="1">
    <location>
        <begin position="1945"/>
        <end position="1961"/>
    </location>
</feature>
<feature type="compositionally biased region" description="Acidic residues" evidence="1">
    <location>
        <begin position="2069"/>
        <end position="2086"/>
    </location>
</feature>
<evidence type="ECO:0000256" key="1">
    <source>
        <dbReference type="SAM" id="MobiDB-lite"/>
    </source>
</evidence>
<feature type="compositionally biased region" description="Low complexity" evidence="1">
    <location>
        <begin position="520"/>
        <end position="530"/>
    </location>
</feature>
<feature type="region of interest" description="Disordered" evidence="1">
    <location>
        <begin position="625"/>
        <end position="650"/>
    </location>
</feature>
<accession>A0ABP1Q546</accession>
<feature type="compositionally biased region" description="Low complexity" evidence="1">
    <location>
        <begin position="352"/>
        <end position="379"/>
    </location>
</feature>
<feature type="compositionally biased region" description="Basic and acidic residues" evidence="1">
    <location>
        <begin position="2346"/>
        <end position="2356"/>
    </location>
</feature>
<feature type="compositionally biased region" description="Low complexity" evidence="1">
    <location>
        <begin position="1754"/>
        <end position="1767"/>
    </location>
</feature>
<feature type="compositionally biased region" description="Polar residues" evidence="1">
    <location>
        <begin position="950"/>
        <end position="962"/>
    </location>
</feature>
<feature type="region of interest" description="Disordered" evidence="1">
    <location>
        <begin position="853"/>
        <end position="981"/>
    </location>
</feature>
<feature type="compositionally biased region" description="Low complexity" evidence="1">
    <location>
        <begin position="2275"/>
        <end position="2287"/>
    </location>
</feature>
<feature type="region of interest" description="Disordered" evidence="1">
    <location>
        <begin position="2720"/>
        <end position="2740"/>
    </location>
</feature>
<feature type="compositionally biased region" description="Polar residues" evidence="1">
    <location>
        <begin position="315"/>
        <end position="325"/>
    </location>
</feature>
<feature type="compositionally biased region" description="Low complexity" evidence="1">
    <location>
        <begin position="264"/>
        <end position="277"/>
    </location>
</feature>
<feature type="compositionally biased region" description="Low complexity" evidence="1">
    <location>
        <begin position="413"/>
        <end position="424"/>
    </location>
</feature>